<name>A0ACC2H0E9_DALPE</name>
<proteinExistence type="predicted"/>
<keyword evidence="2" id="KW-1185">Reference proteome</keyword>
<dbReference type="Proteomes" id="UP001157502">
    <property type="component" value="Chromosome 7"/>
</dbReference>
<comment type="caution">
    <text evidence="1">The sequence shown here is derived from an EMBL/GenBank/DDBJ whole genome shotgun (WGS) entry which is preliminary data.</text>
</comment>
<reference evidence="1" key="1">
    <citation type="submission" date="2021-05" db="EMBL/GenBank/DDBJ databases">
        <authorList>
            <person name="Pan Q."/>
            <person name="Jouanno E."/>
            <person name="Zahm M."/>
            <person name="Klopp C."/>
            <person name="Cabau C."/>
            <person name="Louis A."/>
            <person name="Berthelot C."/>
            <person name="Parey E."/>
            <person name="Roest Crollius H."/>
            <person name="Montfort J."/>
            <person name="Robinson-Rechavi M."/>
            <person name="Bouchez O."/>
            <person name="Lampietro C."/>
            <person name="Lopez Roques C."/>
            <person name="Donnadieu C."/>
            <person name="Postlethwait J."/>
            <person name="Bobe J."/>
            <person name="Dillon D."/>
            <person name="Chandos A."/>
            <person name="von Hippel F."/>
            <person name="Guiguen Y."/>
        </authorList>
    </citation>
    <scope>NUCLEOTIDE SEQUENCE</scope>
    <source>
        <strain evidence="1">YG-Jan2019</strain>
    </source>
</reference>
<sequence>MVPEYLDKTSSERRIMEIARTIRSSTAKVVLLIMKPELVASLFMEMIRTNTSRIWIASDAWSTNRILAHMDGINKVGDIFGITFVGGKIPGFDQYLRNLRPSPGGFNRFMEEYKMLRFNCTPELQEYQDCLTQSSPSSCTKPDVPPMKSEQACSGLNPEEADDDYLTEEFELNEAYKERVGTYALAYAIRTLLKCNATSCPGDKAFPPWKLLQVLKNVSFILDNQTISFNENGDMNDGYDLVMWTKHKETRHFEGIGRYLISENKLSINLPTHNNTVPQSRCSDSCTAGFKKNVLNVSCCYNCVKCLAGTFSNSSDQQDCQQCQKGTWSEDGSTQCQRIQEIYLRWSDGHPIALVTSAVLGEVLLLVILIVFLLNKESPPMKRAEVKMSCVMMAGLAVSFASVICFIGRPNDALCQARQTMYGIGFALCVSCILVKSFRIFLAFLACDPEKQHRLDKIYKPTANIITLTSLQVVICALWLIFDFPKVADTPKISLNILHQCDVGAKFIGFGIMLSYIALLAFVGFVLAFKGRKVPQEFSETGYIIFSMLMYLFVWVCFIPIYIMKSEQSATIQASAILVSSYGIVFCHFLPKCYDVALLRTEKGGKIRERMSKMLHMRFRHIDIVHIDVGVSN</sequence>
<organism evidence="1 2">
    <name type="scientific">Dallia pectoralis</name>
    <name type="common">Alaska blackfish</name>
    <dbReference type="NCBI Taxonomy" id="75939"/>
    <lineage>
        <taxon>Eukaryota</taxon>
        <taxon>Metazoa</taxon>
        <taxon>Chordata</taxon>
        <taxon>Craniata</taxon>
        <taxon>Vertebrata</taxon>
        <taxon>Euteleostomi</taxon>
        <taxon>Actinopterygii</taxon>
        <taxon>Neopterygii</taxon>
        <taxon>Teleostei</taxon>
        <taxon>Protacanthopterygii</taxon>
        <taxon>Esociformes</taxon>
        <taxon>Umbridae</taxon>
        <taxon>Dallia</taxon>
    </lineage>
</organism>
<evidence type="ECO:0000313" key="1">
    <source>
        <dbReference type="EMBL" id="KAJ8009348.1"/>
    </source>
</evidence>
<protein>
    <submittedName>
        <fullName evidence="1">Uncharacterized protein</fullName>
    </submittedName>
</protein>
<accession>A0ACC2H0E9</accession>
<gene>
    <name evidence="1" type="ORF">DPEC_G00087960</name>
</gene>
<dbReference type="EMBL" id="CM055734">
    <property type="protein sequence ID" value="KAJ8009348.1"/>
    <property type="molecule type" value="Genomic_DNA"/>
</dbReference>
<evidence type="ECO:0000313" key="2">
    <source>
        <dbReference type="Proteomes" id="UP001157502"/>
    </source>
</evidence>